<dbReference type="EMBL" id="JWZX01001759">
    <property type="protein sequence ID" value="KOO32499.1"/>
    <property type="molecule type" value="Genomic_DNA"/>
</dbReference>
<evidence type="ECO:0000256" key="4">
    <source>
        <dbReference type="ARBA" id="ARBA00022602"/>
    </source>
</evidence>
<keyword evidence="6 9" id="KW-0479">Metal-binding</keyword>
<dbReference type="OrthoDB" id="10261146at2759"/>
<dbReference type="GO" id="GO:0005965">
    <property type="term" value="C:protein farnesyltransferase complex"/>
    <property type="evidence" value="ECO:0007669"/>
    <property type="project" value="UniProtKB-UniRule"/>
</dbReference>
<comment type="function">
    <text evidence="9">Catalyzes the transfer of a farnesyl moiety from farnesyl diphosphate to a cysteine at the fourth position from the C-terminus of several proteins. The beta subunit is responsible for peptide-binding.</text>
</comment>
<evidence type="ECO:0000256" key="2">
    <source>
        <dbReference type="ARBA" id="ARBA00012702"/>
    </source>
</evidence>
<dbReference type="EC" id="2.5.1.58" evidence="2 9"/>
<sequence length="423" mass="45430">MATFWESTYDDGLPTHSTNEQLKTEDACRAVFEEWINPDGSLSRESVSFCRTEHAAYLKAGLGSLAAGYVSLDASRPWLTYWISHSLELLGPSHALRGDEADNVVGFLRRCQVPGTGGFAGGAHPGQIAHLAPTYAAINTLVTIGTPAALAAIDRASLRVFLRRMKRPDGSFSMHDDGECDVRGVYTALAVASLTNLLDDELRRGAAEWIASCQTYEGGIGATPGEEAHGGYTFCGLASMVLLDRVELLRVPPLTRWLVERQMGVHGGFQGRTNKLVDGCYSFWQGGAFPLLEAALTRTAELPSGGIASLFSTDGLLDYLFVCCQQSNGGLRDKPGRGRDYYHTCYCLSGLAVAAAEPEPDPATAGTRPATSPAHWKTALGFVNPVYNVSAPKVEAALEWSRELPLPPLPSSLMRPQPAPTLA</sequence>
<evidence type="ECO:0000313" key="12">
    <source>
        <dbReference type="Proteomes" id="UP000037460"/>
    </source>
</evidence>
<evidence type="ECO:0000256" key="7">
    <source>
        <dbReference type="ARBA" id="ARBA00022737"/>
    </source>
</evidence>
<evidence type="ECO:0000256" key="3">
    <source>
        <dbReference type="ARBA" id="ARBA00015798"/>
    </source>
</evidence>
<comment type="catalytic activity">
    <reaction evidence="9">
        <text>L-cysteinyl-[protein] + (2E,6E)-farnesyl diphosphate = S-(2E,6E)-farnesyl-L-cysteinyl-[protein] + diphosphate</text>
        <dbReference type="Rhea" id="RHEA:13345"/>
        <dbReference type="Rhea" id="RHEA-COMP:10131"/>
        <dbReference type="Rhea" id="RHEA-COMP:11535"/>
        <dbReference type="ChEBI" id="CHEBI:29950"/>
        <dbReference type="ChEBI" id="CHEBI:33019"/>
        <dbReference type="ChEBI" id="CHEBI:86019"/>
        <dbReference type="ChEBI" id="CHEBI:175763"/>
    </reaction>
</comment>
<keyword evidence="12" id="KW-1185">Reference proteome</keyword>
<evidence type="ECO:0000256" key="6">
    <source>
        <dbReference type="ARBA" id="ARBA00022723"/>
    </source>
</evidence>
<dbReference type="SUPFAM" id="SSF48239">
    <property type="entry name" value="Terpenoid cyclases/Protein prenyltransferases"/>
    <property type="match status" value="1"/>
</dbReference>
<comment type="cofactor">
    <cofactor evidence="9">
        <name>Zn(2+)</name>
        <dbReference type="ChEBI" id="CHEBI:29105"/>
    </cofactor>
    <text evidence="9">Binds 1 zinc ion per subunit.</text>
</comment>
<keyword evidence="4 9" id="KW-0637">Prenyltransferase</keyword>
<reference evidence="12" key="1">
    <citation type="journal article" date="2015" name="PLoS Genet.">
        <title>Genome Sequence and Transcriptome Analyses of Chrysochromulina tobin: Metabolic Tools for Enhanced Algal Fitness in the Prominent Order Prymnesiales (Haptophyceae).</title>
        <authorList>
            <person name="Hovde B.T."/>
            <person name="Deodato C.R."/>
            <person name="Hunsperger H.M."/>
            <person name="Ryken S.A."/>
            <person name="Yost W."/>
            <person name="Jha R.K."/>
            <person name="Patterson J."/>
            <person name="Monnat R.J. Jr."/>
            <person name="Barlow S.B."/>
            <person name="Starkenburg S.R."/>
            <person name="Cattolico R.A."/>
        </authorList>
    </citation>
    <scope>NUCLEOTIDE SEQUENCE</scope>
    <source>
        <strain evidence="12">CCMP291</strain>
    </source>
</reference>
<dbReference type="InterPro" id="IPR026872">
    <property type="entry name" value="FTB"/>
</dbReference>
<accession>A0A0M0K124</accession>
<dbReference type="Pfam" id="PF00432">
    <property type="entry name" value="Prenyltrans"/>
    <property type="match status" value="1"/>
</dbReference>
<comment type="subunit">
    <text evidence="9">Heterodimer of an alpha and a beta subunit.</text>
</comment>
<dbReference type="Gene3D" id="1.50.10.20">
    <property type="match status" value="1"/>
</dbReference>
<dbReference type="AlphaFoldDB" id="A0A0M0K124"/>
<keyword evidence="5 9" id="KW-0808">Transferase</keyword>
<evidence type="ECO:0000256" key="1">
    <source>
        <dbReference type="ARBA" id="ARBA00010497"/>
    </source>
</evidence>
<dbReference type="InterPro" id="IPR045089">
    <property type="entry name" value="PGGT1B-like"/>
</dbReference>
<dbReference type="GO" id="GO:0008270">
    <property type="term" value="F:zinc ion binding"/>
    <property type="evidence" value="ECO:0007669"/>
    <property type="project" value="UniProtKB-UniRule"/>
</dbReference>
<dbReference type="GO" id="GO:0004660">
    <property type="term" value="F:protein farnesyltransferase activity"/>
    <property type="evidence" value="ECO:0007669"/>
    <property type="project" value="UniProtKB-UniRule"/>
</dbReference>
<evidence type="ECO:0000313" key="11">
    <source>
        <dbReference type="EMBL" id="KOO32499.1"/>
    </source>
</evidence>
<evidence type="ECO:0000256" key="9">
    <source>
        <dbReference type="RuleBase" id="RU365056"/>
    </source>
</evidence>
<organism evidence="11 12">
    <name type="scientific">Chrysochromulina tobinii</name>
    <dbReference type="NCBI Taxonomy" id="1460289"/>
    <lineage>
        <taxon>Eukaryota</taxon>
        <taxon>Haptista</taxon>
        <taxon>Haptophyta</taxon>
        <taxon>Prymnesiophyceae</taxon>
        <taxon>Prymnesiales</taxon>
        <taxon>Chrysochromulinaceae</taxon>
        <taxon>Chrysochromulina</taxon>
    </lineage>
</organism>
<name>A0A0M0K124_9EUKA</name>
<dbReference type="PANTHER" id="PTHR11774">
    <property type="entry name" value="GERANYLGERANYL TRANSFERASE TYPE BETA SUBUNIT"/>
    <property type="match status" value="1"/>
</dbReference>
<dbReference type="CDD" id="cd02893">
    <property type="entry name" value="FTase"/>
    <property type="match status" value="1"/>
</dbReference>
<dbReference type="PANTHER" id="PTHR11774:SF6">
    <property type="entry name" value="PROTEIN FARNESYLTRANSFERASE SUBUNIT BETA"/>
    <property type="match status" value="1"/>
</dbReference>
<evidence type="ECO:0000256" key="5">
    <source>
        <dbReference type="ARBA" id="ARBA00022679"/>
    </source>
</evidence>
<dbReference type="InterPro" id="IPR001330">
    <property type="entry name" value="Prenyltrans"/>
</dbReference>
<keyword evidence="8 9" id="KW-0862">Zinc</keyword>
<gene>
    <name evidence="11" type="ORF">Ctob_004814</name>
</gene>
<keyword evidence="7" id="KW-0677">Repeat</keyword>
<proteinExistence type="inferred from homology"/>
<comment type="caution">
    <text evidence="11">The sequence shown here is derived from an EMBL/GenBank/DDBJ whole genome shotgun (WGS) entry which is preliminary data.</text>
</comment>
<dbReference type="InterPro" id="IPR008930">
    <property type="entry name" value="Terpenoid_cyclase/PrenylTrfase"/>
</dbReference>
<evidence type="ECO:0000256" key="8">
    <source>
        <dbReference type="ARBA" id="ARBA00022833"/>
    </source>
</evidence>
<comment type="similarity">
    <text evidence="1 9">Belongs to the protein prenyltransferase subunit beta family.</text>
</comment>
<dbReference type="GO" id="GO:0097354">
    <property type="term" value="P:prenylation"/>
    <property type="evidence" value="ECO:0007669"/>
    <property type="project" value="UniProtKB-UniRule"/>
</dbReference>
<dbReference type="Proteomes" id="UP000037460">
    <property type="component" value="Unassembled WGS sequence"/>
</dbReference>
<feature type="domain" description="Prenyltransferase alpha-alpha toroid" evidence="10">
    <location>
        <begin position="50"/>
        <end position="388"/>
    </location>
</feature>
<protein>
    <recommendedName>
        <fullName evidence="3 9">Protein farnesyltransferase subunit beta</fullName>
        <shortName evidence="9">FTase-beta</shortName>
        <ecNumber evidence="2 9">2.5.1.58</ecNumber>
    </recommendedName>
</protein>
<evidence type="ECO:0000259" key="10">
    <source>
        <dbReference type="Pfam" id="PF00432"/>
    </source>
</evidence>